<proteinExistence type="predicted"/>
<protein>
    <submittedName>
        <fullName evidence="2">Uncharacterized protein</fullName>
    </submittedName>
</protein>
<keyword evidence="1" id="KW-0472">Membrane</keyword>
<reference evidence="2 3" key="1">
    <citation type="submission" date="2016-12" db="EMBL/GenBank/DDBJ databases">
        <authorList>
            <person name="Song W.-J."/>
            <person name="Kurnit D.M."/>
        </authorList>
    </citation>
    <scope>NUCLEOTIDE SEQUENCE [LARGE SCALE GENOMIC DNA]</scope>
    <source>
        <strain evidence="2 3">175</strain>
    </source>
</reference>
<evidence type="ECO:0000313" key="2">
    <source>
        <dbReference type="EMBL" id="SMF95388.1"/>
    </source>
</evidence>
<gene>
    <name evidence="2" type="ORF">SAMN02949497_2751</name>
</gene>
<dbReference type="STRING" id="1760988.SAMN02949497_2751"/>
<dbReference type="AlphaFoldDB" id="A0A1Y6CXI8"/>
<sequence length="125" mass="14107">MKKALLIGSGILILVFWWHALLELLLHAVLIVLEILELLVDTVLEHVGLTLYEAQMVTAWLGFGVFTLLMIVGLKKANTAVQKLKTQTPLWWEEEKARLQAMRSSLRWPMALVVLLALLVLALLV</sequence>
<keyword evidence="3" id="KW-1185">Reference proteome</keyword>
<dbReference type="RefSeq" id="WP_085213577.1">
    <property type="nucleotide sequence ID" value="NZ_FXAM01000001.1"/>
</dbReference>
<feature type="transmembrane region" description="Helical" evidence="1">
    <location>
        <begin position="56"/>
        <end position="74"/>
    </location>
</feature>
<feature type="transmembrane region" description="Helical" evidence="1">
    <location>
        <begin position="106"/>
        <end position="124"/>
    </location>
</feature>
<dbReference type="Proteomes" id="UP000192923">
    <property type="component" value="Unassembled WGS sequence"/>
</dbReference>
<keyword evidence="1" id="KW-1133">Transmembrane helix</keyword>
<feature type="transmembrane region" description="Helical" evidence="1">
    <location>
        <begin position="12"/>
        <end position="36"/>
    </location>
</feature>
<organism evidence="2 3">
    <name type="scientific">Methylomagnum ishizawai</name>
    <dbReference type="NCBI Taxonomy" id="1760988"/>
    <lineage>
        <taxon>Bacteria</taxon>
        <taxon>Pseudomonadati</taxon>
        <taxon>Pseudomonadota</taxon>
        <taxon>Gammaproteobacteria</taxon>
        <taxon>Methylococcales</taxon>
        <taxon>Methylococcaceae</taxon>
        <taxon>Methylomagnum</taxon>
    </lineage>
</organism>
<dbReference type="EMBL" id="FXAM01000001">
    <property type="protein sequence ID" value="SMF95388.1"/>
    <property type="molecule type" value="Genomic_DNA"/>
</dbReference>
<accession>A0A1Y6CXI8</accession>
<keyword evidence="1" id="KW-0812">Transmembrane</keyword>
<evidence type="ECO:0000256" key="1">
    <source>
        <dbReference type="SAM" id="Phobius"/>
    </source>
</evidence>
<evidence type="ECO:0000313" key="3">
    <source>
        <dbReference type="Proteomes" id="UP000192923"/>
    </source>
</evidence>
<name>A0A1Y6CXI8_9GAMM</name>